<evidence type="ECO:0000256" key="3">
    <source>
        <dbReference type="ARBA" id="ARBA00023125"/>
    </source>
</evidence>
<sequence>EVRHLPPLAWQVCLFQRSLSSKTSNRSLEVRGTWRFRGSVCCTYSSGSSDTGILCPTKKDLDSFQERLSRIEVALEKLAHAVDSLNPNMNRVDATFASEKSSRFETIQYQSVEREEANTQTPPNQDQPFVPPANIFIDAEILHSNRSLLSYQQPGFGSLQYHPSPLMRASLDASCGISLLGNQAVAGFFIPSRALGYTLISRKYIALCVLFAVQTLNNEFSQGFLNVSNLADLIAIKPSDQILMEVVFEPVSVTQRSWVLYVNFIFLIISHKDQSLSHLTTSFRHNIRLALDDAKIFLEPNEVNVQALTMLSCLGEDYTSPSLSWMFASHACRQAQALNLHFTEQHYSTGQQRRLTLFWVLFMVDKACSLAFGHPILLPSKLYENVPLPDFQHLLKFCPRHGQFNNAHTQPYSSTFGAHFLTQNIKLARLTGVILDIPTNGPQYGGREGLISYLDDWDVSTRQILSEARGLEADHASEEQLRVMSLAIRLMRFKYLHILVLTLPNDAQYAILRLESSREALSILPHLSSKHHVYRGIFWTLLYYPFTSFFVVFNHITCNPEAPTTSEDLDLLTTTLSYFQSMKVKLHTQSIVPSELEKMVESFIQLARSAVSKDVPSYT</sequence>
<dbReference type="Proteomes" id="UP000801864">
    <property type="component" value="Unassembled WGS sequence"/>
</dbReference>
<dbReference type="GO" id="GO:0006351">
    <property type="term" value="P:DNA-templated transcription"/>
    <property type="evidence" value="ECO:0007669"/>
    <property type="project" value="InterPro"/>
</dbReference>
<dbReference type="GO" id="GO:0003677">
    <property type="term" value="F:DNA binding"/>
    <property type="evidence" value="ECO:0007669"/>
    <property type="project" value="UniProtKB-KW"/>
</dbReference>
<keyword evidence="8" id="KW-1185">Reference proteome</keyword>
<name>A0A9P4XFL7_9HYPO</name>
<evidence type="ECO:0000259" key="6">
    <source>
        <dbReference type="SMART" id="SM00906"/>
    </source>
</evidence>
<keyword evidence="5" id="KW-0539">Nucleus</keyword>
<evidence type="ECO:0000256" key="1">
    <source>
        <dbReference type="ARBA" id="ARBA00004123"/>
    </source>
</evidence>
<proteinExistence type="predicted"/>
<dbReference type="CDD" id="cd12148">
    <property type="entry name" value="fungal_TF_MHR"/>
    <property type="match status" value="1"/>
</dbReference>
<dbReference type="SMART" id="SM00906">
    <property type="entry name" value="Fungal_trans"/>
    <property type="match status" value="1"/>
</dbReference>
<keyword evidence="3" id="KW-0238">DNA-binding</keyword>
<keyword evidence="4" id="KW-0804">Transcription</keyword>
<dbReference type="Pfam" id="PF04082">
    <property type="entry name" value="Fungal_trans"/>
    <property type="match status" value="1"/>
</dbReference>
<evidence type="ECO:0000313" key="7">
    <source>
        <dbReference type="EMBL" id="KAF3072996.1"/>
    </source>
</evidence>
<evidence type="ECO:0000256" key="5">
    <source>
        <dbReference type="ARBA" id="ARBA00023242"/>
    </source>
</evidence>
<dbReference type="EMBL" id="QLNT01000007">
    <property type="protein sequence ID" value="KAF3072996.1"/>
    <property type="molecule type" value="Genomic_DNA"/>
</dbReference>
<gene>
    <name evidence="7" type="ORF">CFAM422_005075</name>
</gene>
<reference evidence="7 8" key="1">
    <citation type="submission" date="2018-06" db="EMBL/GenBank/DDBJ databases">
        <title>Genome analysis of cellulolytic fungus Trichoderma lentiforme CFAM-422.</title>
        <authorList>
            <person name="Steindorff A.S."/>
            <person name="Formighieri E.F."/>
            <person name="Midorikawa G.E.O."/>
            <person name="Tamietti M.S."/>
            <person name="Ramos E.Z."/>
            <person name="Silva A.S."/>
            <person name="Bon E.P.S."/>
            <person name="Mendes T.D."/>
            <person name="Damaso M.C.T."/>
            <person name="Favaro L.C.L."/>
        </authorList>
    </citation>
    <scope>NUCLEOTIDE SEQUENCE [LARGE SCALE GENOMIC DNA]</scope>
    <source>
        <strain evidence="7 8">CFAM-422</strain>
    </source>
</reference>
<evidence type="ECO:0000256" key="4">
    <source>
        <dbReference type="ARBA" id="ARBA00023163"/>
    </source>
</evidence>
<dbReference type="GO" id="GO:0005634">
    <property type="term" value="C:nucleus"/>
    <property type="evidence" value="ECO:0007669"/>
    <property type="project" value="UniProtKB-SubCell"/>
</dbReference>
<dbReference type="GO" id="GO:0008270">
    <property type="term" value="F:zinc ion binding"/>
    <property type="evidence" value="ECO:0007669"/>
    <property type="project" value="InterPro"/>
</dbReference>
<dbReference type="InterPro" id="IPR007219">
    <property type="entry name" value="XnlR_reg_dom"/>
</dbReference>
<feature type="domain" description="Xylanolytic transcriptional activator regulatory" evidence="6">
    <location>
        <begin position="324"/>
        <end position="395"/>
    </location>
</feature>
<comment type="subcellular location">
    <subcellularLocation>
        <location evidence="1">Nucleus</location>
    </subcellularLocation>
</comment>
<accession>A0A9P4XFL7</accession>
<evidence type="ECO:0000256" key="2">
    <source>
        <dbReference type="ARBA" id="ARBA00023015"/>
    </source>
</evidence>
<keyword evidence="2" id="KW-0805">Transcription regulation</keyword>
<organism evidence="7 8">
    <name type="scientific">Trichoderma lentiforme</name>
    <dbReference type="NCBI Taxonomy" id="1567552"/>
    <lineage>
        <taxon>Eukaryota</taxon>
        <taxon>Fungi</taxon>
        <taxon>Dikarya</taxon>
        <taxon>Ascomycota</taxon>
        <taxon>Pezizomycotina</taxon>
        <taxon>Sordariomycetes</taxon>
        <taxon>Hypocreomycetidae</taxon>
        <taxon>Hypocreales</taxon>
        <taxon>Hypocreaceae</taxon>
        <taxon>Trichoderma</taxon>
    </lineage>
</organism>
<evidence type="ECO:0000313" key="8">
    <source>
        <dbReference type="Proteomes" id="UP000801864"/>
    </source>
</evidence>
<dbReference type="PANTHER" id="PTHR46910:SF37">
    <property type="entry name" value="ZN(II)2CYS6 TRANSCRIPTION FACTOR (EUROFUNG)"/>
    <property type="match status" value="1"/>
</dbReference>
<dbReference type="PANTHER" id="PTHR46910">
    <property type="entry name" value="TRANSCRIPTION FACTOR PDR1"/>
    <property type="match status" value="1"/>
</dbReference>
<dbReference type="InterPro" id="IPR050987">
    <property type="entry name" value="AtrR-like"/>
</dbReference>
<dbReference type="GO" id="GO:0003700">
    <property type="term" value="F:DNA-binding transcription factor activity"/>
    <property type="evidence" value="ECO:0007669"/>
    <property type="project" value="InterPro"/>
</dbReference>
<protein>
    <recommendedName>
        <fullName evidence="6">Xylanolytic transcriptional activator regulatory domain-containing protein</fullName>
    </recommendedName>
</protein>
<feature type="non-terminal residue" evidence="7">
    <location>
        <position position="619"/>
    </location>
</feature>
<comment type="caution">
    <text evidence="7">The sequence shown here is derived from an EMBL/GenBank/DDBJ whole genome shotgun (WGS) entry which is preliminary data.</text>
</comment>
<dbReference type="AlphaFoldDB" id="A0A9P4XFL7"/>